<sequence length="382" mass="42239">MLASKLPNVGTTIFTTMSQLATDVGAINLSQGFPDFDGPQALREAVARHVLEGRNQYSPMTGLPSLRQQVAAKLARSYGVQRDADSEITITPGATEAIFCAVQALIHPGDEAIVLDPCYDSYEPSVELAGGRCIHVPLALPDFAVDWQRLSDAIGPRTRLIFLNSPHNPSGALLTRADLDRLAELIRGRDIHVISDEVYEHLIYDGVQHASLLAHEELYQRAFVVSSFGKTYHVTGWKTGYVVAPPALSAELRKIHQYVNFCGVMPLQHGLAEFMAAHPGHVEELPAFYQAKRDLFCDLLAASRFAFTRSPGTYFQLVDYSAIRPDLDDVAMAQWLTREHGVAAIPVSVFCQAPDPAQRLVRFCFAKREETLRQAAEKLRQI</sequence>
<protein>
    <submittedName>
        <fullName evidence="6">Aminotransferase</fullName>
    </submittedName>
</protein>
<keyword evidence="3" id="KW-0808">Transferase</keyword>
<dbReference type="InterPro" id="IPR015421">
    <property type="entry name" value="PyrdxlP-dep_Trfase_major"/>
</dbReference>
<evidence type="ECO:0000256" key="2">
    <source>
        <dbReference type="ARBA" id="ARBA00022576"/>
    </source>
</evidence>
<dbReference type="PANTHER" id="PTHR43807:SF20">
    <property type="entry name" value="FI04487P"/>
    <property type="match status" value="1"/>
</dbReference>
<accession>A0ABY1Z8D7</accession>
<dbReference type="EMBL" id="QJUM01000012">
    <property type="protein sequence ID" value="TBV05881.1"/>
    <property type="molecule type" value="Genomic_DNA"/>
</dbReference>
<evidence type="ECO:0000256" key="3">
    <source>
        <dbReference type="ARBA" id="ARBA00022679"/>
    </source>
</evidence>
<evidence type="ECO:0000256" key="4">
    <source>
        <dbReference type="ARBA" id="ARBA00022898"/>
    </source>
</evidence>
<dbReference type="PANTHER" id="PTHR43807">
    <property type="entry name" value="FI04487P"/>
    <property type="match status" value="1"/>
</dbReference>
<comment type="caution">
    <text evidence="6">The sequence shown here is derived from an EMBL/GenBank/DDBJ whole genome shotgun (WGS) entry which is preliminary data.</text>
</comment>
<dbReference type="GO" id="GO:0008483">
    <property type="term" value="F:transaminase activity"/>
    <property type="evidence" value="ECO:0007669"/>
    <property type="project" value="UniProtKB-KW"/>
</dbReference>
<dbReference type="InterPro" id="IPR015424">
    <property type="entry name" value="PyrdxlP-dep_Trfase"/>
</dbReference>
<dbReference type="InterPro" id="IPR051326">
    <property type="entry name" value="Kynurenine-oxoglutarate_AT"/>
</dbReference>
<evidence type="ECO:0000313" key="7">
    <source>
        <dbReference type="Proteomes" id="UP000291334"/>
    </source>
</evidence>
<dbReference type="Pfam" id="PF00155">
    <property type="entry name" value="Aminotran_1_2"/>
    <property type="match status" value="1"/>
</dbReference>
<keyword evidence="4" id="KW-0663">Pyridoxal phosphate</keyword>
<organism evidence="6 7">
    <name type="scientific">Phytopseudomonas dryadis</name>
    <dbReference type="NCBI Taxonomy" id="2487520"/>
    <lineage>
        <taxon>Bacteria</taxon>
        <taxon>Pseudomonadati</taxon>
        <taxon>Pseudomonadota</taxon>
        <taxon>Gammaproteobacteria</taxon>
        <taxon>Pseudomonadales</taxon>
        <taxon>Pseudomonadaceae</taxon>
        <taxon>Phytopseudomonas</taxon>
    </lineage>
</organism>
<keyword evidence="7" id="KW-1185">Reference proteome</keyword>
<feature type="domain" description="Aminotransferase class I/classII large" evidence="5">
    <location>
        <begin position="27"/>
        <end position="379"/>
    </location>
</feature>
<dbReference type="CDD" id="cd00609">
    <property type="entry name" value="AAT_like"/>
    <property type="match status" value="1"/>
</dbReference>
<evidence type="ECO:0000256" key="1">
    <source>
        <dbReference type="ARBA" id="ARBA00001933"/>
    </source>
</evidence>
<keyword evidence="2 6" id="KW-0032">Aminotransferase</keyword>
<reference evidence="6 7" key="1">
    <citation type="submission" date="2018-06" db="EMBL/GenBank/DDBJ databases">
        <title>Three novel Pseudomonas species isolated from symptomatic oak.</title>
        <authorList>
            <person name="Bueno-Gonzalez V."/>
            <person name="Brady C."/>
        </authorList>
    </citation>
    <scope>NUCLEOTIDE SEQUENCE [LARGE SCALE GENOMIC DNA]</scope>
    <source>
        <strain evidence="6 7">P26B</strain>
    </source>
</reference>
<evidence type="ECO:0000313" key="6">
    <source>
        <dbReference type="EMBL" id="TBV05881.1"/>
    </source>
</evidence>
<dbReference type="InterPro" id="IPR015422">
    <property type="entry name" value="PyrdxlP-dep_Trfase_small"/>
</dbReference>
<gene>
    <name evidence="6" type="ORF">DNK34_11635</name>
</gene>
<dbReference type="Proteomes" id="UP000291334">
    <property type="component" value="Unassembled WGS sequence"/>
</dbReference>
<dbReference type="InterPro" id="IPR004839">
    <property type="entry name" value="Aminotransferase_I/II_large"/>
</dbReference>
<dbReference type="RefSeq" id="WP_131175068.1">
    <property type="nucleotide sequence ID" value="NZ_QJUM01000012.1"/>
</dbReference>
<name>A0ABY1Z8D7_9GAMM</name>
<dbReference type="Gene3D" id="3.90.1150.10">
    <property type="entry name" value="Aspartate Aminotransferase, domain 1"/>
    <property type="match status" value="1"/>
</dbReference>
<proteinExistence type="predicted"/>
<comment type="cofactor">
    <cofactor evidence="1">
        <name>pyridoxal 5'-phosphate</name>
        <dbReference type="ChEBI" id="CHEBI:597326"/>
    </cofactor>
</comment>
<evidence type="ECO:0000259" key="5">
    <source>
        <dbReference type="Pfam" id="PF00155"/>
    </source>
</evidence>
<dbReference type="SUPFAM" id="SSF53383">
    <property type="entry name" value="PLP-dependent transferases"/>
    <property type="match status" value="1"/>
</dbReference>
<dbReference type="NCBIfam" id="NF006569">
    <property type="entry name" value="PRK09082.1"/>
    <property type="match status" value="1"/>
</dbReference>
<dbReference type="Gene3D" id="3.40.640.10">
    <property type="entry name" value="Type I PLP-dependent aspartate aminotransferase-like (Major domain)"/>
    <property type="match status" value="1"/>
</dbReference>